<dbReference type="InterPro" id="IPR003491">
    <property type="entry name" value="REP-like_C"/>
</dbReference>
<protein>
    <submittedName>
        <fullName evidence="2">Replication initiation factor</fullName>
    </submittedName>
</protein>
<accession>A0A4U1HBT2</accession>
<dbReference type="EMBL" id="SWJE01000037">
    <property type="protein sequence ID" value="TKC77253.1"/>
    <property type="molecule type" value="Genomic_DNA"/>
</dbReference>
<keyword evidence="2" id="KW-0396">Initiation factor</keyword>
<reference evidence="2 3" key="1">
    <citation type="submission" date="2019-04" db="EMBL/GenBank/DDBJ databases">
        <title>Trinickia sp. 7GSK02, isolated from subtropical forest soil.</title>
        <authorList>
            <person name="Gao Z.-H."/>
            <person name="Qiu L.-H."/>
        </authorList>
    </citation>
    <scope>NUCLEOTIDE SEQUENCE [LARGE SCALE GENOMIC DNA]</scope>
    <source>
        <strain evidence="2 3">7GSK02</strain>
    </source>
</reference>
<dbReference type="Proteomes" id="UP000305539">
    <property type="component" value="Unassembled WGS sequence"/>
</dbReference>
<comment type="caution">
    <text evidence="2">The sequence shown here is derived from an EMBL/GenBank/DDBJ whole genome shotgun (WGS) entry which is preliminary data.</text>
</comment>
<dbReference type="RefSeq" id="WP_136899631.1">
    <property type="nucleotide sequence ID" value="NZ_SWJE01000037.1"/>
</dbReference>
<keyword evidence="2" id="KW-0648">Protein biosynthesis</keyword>
<dbReference type="Pfam" id="PF02486">
    <property type="entry name" value="Rep_trans"/>
    <property type="match status" value="1"/>
</dbReference>
<evidence type="ECO:0000313" key="2">
    <source>
        <dbReference type="EMBL" id="TKC77253.1"/>
    </source>
</evidence>
<gene>
    <name evidence="2" type="ORF">FAZ69_32895</name>
</gene>
<name>A0A4U1HBT2_9BURK</name>
<keyword evidence="3" id="KW-1185">Reference proteome</keyword>
<feature type="domain" description="Replication initiation protein-like C-terminal" evidence="1">
    <location>
        <begin position="94"/>
        <end position="185"/>
    </location>
</feature>
<dbReference type="GO" id="GO:0003743">
    <property type="term" value="F:translation initiation factor activity"/>
    <property type="evidence" value="ECO:0007669"/>
    <property type="project" value="UniProtKB-KW"/>
</dbReference>
<proteinExistence type="predicted"/>
<dbReference type="OrthoDB" id="9809126at2"/>
<evidence type="ECO:0000259" key="1">
    <source>
        <dbReference type="Pfam" id="PF02486"/>
    </source>
</evidence>
<organism evidence="2 3">
    <name type="scientific">Trinickia terrae</name>
    <dbReference type="NCBI Taxonomy" id="2571161"/>
    <lineage>
        <taxon>Bacteria</taxon>
        <taxon>Pseudomonadati</taxon>
        <taxon>Pseudomonadota</taxon>
        <taxon>Betaproteobacteria</taxon>
        <taxon>Burkholderiales</taxon>
        <taxon>Burkholderiaceae</taxon>
        <taxon>Trinickia</taxon>
    </lineage>
</organism>
<evidence type="ECO:0000313" key="3">
    <source>
        <dbReference type="Proteomes" id="UP000305539"/>
    </source>
</evidence>
<dbReference type="AlphaFoldDB" id="A0A4U1HBT2"/>
<sequence length="274" mass="31273">MVEFDAYTATMRGVDVGDVISLLFESRKAGWDMRQGRGHHGFESRVGLRDETGSEAAAVAWGGEHGDLVMVEVKGLPSREVVPAIRKRYPEHAVTRVDSAYDLDKPGAWEDLLREVVDVKDQFRLWGEKRGDWDRPEDGRTMYLGAPTSVVRTRLYEKGKQKEYRGLGHPDWVRLEVQIRPKKEAREVYNGLEPLEVWGASPFTRELAARVLKRELNPFPAGTVRRRTSDEAALRHMCYQYAPHLLRLAADVGSWDCVGLTLRDMIARVRRSEE</sequence>